<evidence type="ECO:0000256" key="8">
    <source>
        <dbReference type="ARBA" id="ARBA00023306"/>
    </source>
</evidence>
<dbReference type="InterPro" id="IPR027417">
    <property type="entry name" value="P-loop_NTPase"/>
</dbReference>
<evidence type="ECO:0000259" key="11">
    <source>
        <dbReference type="PROSITE" id="PS50163"/>
    </source>
</evidence>
<dbReference type="NCBIfam" id="TIGR02238">
    <property type="entry name" value="recomb_DMC1"/>
    <property type="match status" value="1"/>
</dbReference>
<dbReference type="InterPro" id="IPR020587">
    <property type="entry name" value="RecA_monomer-monomer_interface"/>
</dbReference>
<dbReference type="Gene3D" id="1.10.150.20">
    <property type="entry name" value="5' to 3' exonuclease, C-terminal subdomain"/>
    <property type="match status" value="1"/>
</dbReference>
<dbReference type="GO" id="GO:0140664">
    <property type="term" value="F:ATP-dependent DNA damage sensor activity"/>
    <property type="evidence" value="ECO:0007669"/>
    <property type="project" value="InterPro"/>
</dbReference>
<dbReference type="GO" id="GO:0003690">
    <property type="term" value="F:double-stranded DNA binding"/>
    <property type="evidence" value="ECO:0007669"/>
    <property type="project" value="TreeGrafter"/>
</dbReference>
<dbReference type="InterPro" id="IPR013632">
    <property type="entry name" value="Rad51_C"/>
</dbReference>
<evidence type="ECO:0000256" key="5">
    <source>
        <dbReference type="ARBA" id="ARBA00023125"/>
    </source>
</evidence>
<dbReference type="GO" id="GO:0003697">
    <property type="term" value="F:single-stranded DNA binding"/>
    <property type="evidence" value="ECO:0007669"/>
    <property type="project" value="TreeGrafter"/>
</dbReference>
<proteinExistence type="inferred from homology"/>
<evidence type="ECO:0000259" key="10">
    <source>
        <dbReference type="PROSITE" id="PS50162"/>
    </source>
</evidence>
<feature type="domain" description="RecA family profile 1" evidence="10">
    <location>
        <begin position="104"/>
        <end position="276"/>
    </location>
</feature>
<dbReference type="PANTHER" id="PTHR22942:SF30">
    <property type="entry name" value="MEIOTIC RECOMBINATION PROTEIN DMC1_LIM15 HOMOLOG"/>
    <property type="match status" value="1"/>
</dbReference>
<keyword evidence="6" id="KW-0539">Nucleus</keyword>
<dbReference type="NCBIfam" id="NF003301">
    <property type="entry name" value="PRK04301.1"/>
    <property type="match status" value="1"/>
</dbReference>
<dbReference type="PIRSF" id="PIRSF005856">
    <property type="entry name" value="Rad51"/>
    <property type="match status" value="1"/>
</dbReference>
<reference evidence="12" key="1">
    <citation type="journal article" date="2020" name="bioRxiv">
        <title>Comparative genomics of Chlamydomonas.</title>
        <authorList>
            <person name="Craig R.J."/>
            <person name="Hasan A.R."/>
            <person name="Ness R.W."/>
            <person name="Keightley P.D."/>
        </authorList>
    </citation>
    <scope>NUCLEOTIDE SEQUENCE</scope>
    <source>
        <strain evidence="12">SAG 7.73</strain>
    </source>
</reference>
<dbReference type="GO" id="GO:0005524">
    <property type="term" value="F:ATP binding"/>
    <property type="evidence" value="ECO:0007669"/>
    <property type="project" value="UniProtKB-KW"/>
</dbReference>
<keyword evidence="7" id="KW-0469">Meiosis</keyword>
<dbReference type="SUPFAM" id="SSF52540">
    <property type="entry name" value="P-loop containing nucleoside triphosphate hydrolases"/>
    <property type="match status" value="1"/>
</dbReference>
<dbReference type="GO" id="GO:0007131">
    <property type="term" value="P:reciprocal meiotic recombination"/>
    <property type="evidence" value="ECO:0007669"/>
    <property type="project" value="InterPro"/>
</dbReference>
<keyword evidence="4 9" id="KW-0067">ATP-binding</keyword>
<evidence type="ECO:0000313" key="12">
    <source>
        <dbReference type="EMBL" id="KAG2423331.1"/>
    </source>
</evidence>
<dbReference type="GO" id="GO:0000794">
    <property type="term" value="C:condensed nuclear chromosome"/>
    <property type="evidence" value="ECO:0007669"/>
    <property type="project" value="TreeGrafter"/>
</dbReference>
<dbReference type="Pfam" id="PF08423">
    <property type="entry name" value="Rad51"/>
    <property type="match status" value="1"/>
</dbReference>
<evidence type="ECO:0000256" key="7">
    <source>
        <dbReference type="ARBA" id="ARBA00023254"/>
    </source>
</evidence>
<gene>
    <name evidence="12" type="ORF">HXX76_015380</name>
</gene>
<evidence type="ECO:0000256" key="4">
    <source>
        <dbReference type="ARBA" id="ARBA00022840"/>
    </source>
</evidence>
<evidence type="ECO:0000256" key="1">
    <source>
        <dbReference type="ARBA" id="ARBA00004123"/>
    </source>
</evidence>
<dbReference type="EMBL" id="JAEHOC010000081">
    <property type="protein sequence ID" value="KAG2423331.1"/>
    <property type="molecule type" value="Genomic_DNA"/>
</dbReference>
<keyword evidence="13" id="KW-1185">Reference proteome</keyword>
<dbReference type="GO" id="GO:0006312">
    <property type="term" value="P:mitotic recombination"/>
    <property type="evidence" value="ECO:0007669"/>
    <property type="project" value="TreeGrafter"/>
</dbReference>
<dbReference type="Gene3D" id="3.40.50.300">
    <property type="entry name" value="P-loop containing nucleotide triphosphate hydrolases"/>
    <property type="match status" value="1"/>
</dbReference>
<dbReference type="InterPro" id="IPR010995">
    <property type="entry name" value="DNA_repair_Rad51/TF_NusA_a-hlx"/>
</dbReference>
<evidence type="ECO:0000313" key="13">
    <source>
        <dbReference type="Proteomes" id="UP000650467"/>
    </source>
</evidence>
<sequence length="346" mass="36863">MAAAAEAALEAHVPAPEEAGVAEADFESIDTLQTMGISAADIKKAKEGGVHTAQALLMVPKRHLAEIKGLSEAKIEKMVEMARKLVPASGWRTATEAAHAREREIIRIRTGCTAVDELLGGGFETKALTEMFGEWRCGKTMLAHTLCVTTQLPTEEGGGAGKAAFIDTEGTFRPELVKEIAARFGMEPEAVLGNIVVARAHTSEHQADLLISLTALMAEEACFRLLVVDSLTAPFRTDFTGRGELAERQQRLNNVLAKLKKISEEFNVAVVVTNQVVSDPGGGAMFVSDPKKPVGGHVMAHASTTRLSLRKGKGEQRLIKVVASPCLAEAEASFCCSATGVADFKD</sequence>
<dbReference type="GO" id="GO:0000150">
    <property type="term" value="F:DNA strand exchange activity"/>
    <property type="evidence" value="ECO:0007669"/>
    <property type="project" value="InterPro"/>
</dbReference>
<comment type="subcellular location">
    <subcellularLocation>
        <location evidence="1">Nucleus</location>
    </subcellularLocation>
</comment>
<organism evidence="12 13">
    <name type="scientific">Chlamydomonas incerta</name>
    <dbReference type="NCBI Taxonomy" id="51695"/>
    <lineage>
        <taxon>Eukaryota</taxon>
        <taxon>Viridiplantae</taxon>
        <taxon>Chlorophyta</taxon>
        <taxon>core chlorophytes</taxon>
        <taxon>Chlorophyceae</taxon>
        <taxon>CS clade</taxon>
        <taxon>Chlamydomonadales</taxon>
        <taxon>Chlamydomonadaceae</taxon>
        <taxon>Chlamydomonas</taxon>
    </lineage>
</organism>
<evidence type="ECO:0000256" key="3">
    <source>
        <dbReference type="ARBA" id="ARBA00022741"/>
    </source>
</evidence>
<keyword evidence="8" id="KW-0131">Cell cycle</keyword>
<comment type="similarity">
    <text evidence="2">Belongs to the RecA family. DMC1 subfamily.</text>
</comment>
<protein>
    <submittedName>
        <fullName evidence="12">Uncharacterized protein</fullName>
    </submittedName>
</protein>
<evidence type="ECO:0000256" key="9">
    <source>
        <dbReference type="RuleBase" id="RU003422"/>
    </source>
</evidence>
<dbReference type="AlphaFoldDB" id="A0A835SD51"/>
<dbReference type="OrthoDB" id="10251254at2759"/>
<comment type="caution">
    <text evidence="12">The sequence shown here is derived from an EMBL/GenBank/DDBJ whole genome shotgun (WGS) entry which is preliminary data.</text>
</comment>
<dbReference type="PROSITE" id="PS50162">
    <property type="entry name" value="RECA_2"/>
    <property type="match status" value="1"/>
</dbReference>
<evidence type="ECO:0000256" key="2">
    <source>
        <dbReference type="ARBA" id="ARBA00008897"/>
    </source>
</evidence>
<dbReference type="InterPro" id="IPR011940">
    <property type="entry name" value="Dmc1"/>
</dbReference>
<dbReference type="InterPro" id="IPR020588">
    <property type="entry name" value="RecA_ATP-bd"/>
</dbReference>
<dbReference type="PROSITE" id="PS50163">
    <property type="entry name" value="RECA_3"/>
    <property type="match status" value="1"/>
</dbReference>
<keyword evidence="5" id="KW-0238">DNA-binding</keyword>
<feature type="domain" description="RecA family profile 2" evidence="11">
    <location>
        <begin position="283"/>
        <end position="346"/>
    </location>
</feature>
<dbReference type="SUPFAM" id="SSF47794">
    <property type="entry name" value="Rad51 N-terminal domain-like"/>
    <property type="match status" value="1"/>
</dbReference>
<name>A0A835SD51_CHLIN</name>
<dbReference type="GO" id="GO:0042148">
    <property type="term" value="P:DNA strand invasion"/>
    <property type="evidence" value="ECO:0007669"/>
    <property type="project" value="TreeGrafter"/>
</dbReference>
<accession>A0A835SD51</accession>
<dbReference type="GO" id="GO:0000730">
    <property type="term" value="P:DNA recombinase assembly"/>
    <property type="evidence" value="ECO:0007669"/>
    <property type="project" value="TreeGrafter"/>
</dbReference>
<dbReference type="Proteomes" id="UP000650467">
    <property type="component" value="Unassembled WGS sequence"/>
</dbReference>
<dbReference type="PANTHER" id="PTHR22942">
    <property type="entry name" value="RECA/RAD51/RADA DNA STRAND-PAIRING FAMILY MEMBER"/>
    <property type="match status" value="1"/>
</dbReference>
<keyword evidence="3 9" id="KW-0547">Nucleotide-binding</keyword>
<dbReference type="InterPro" id="IPR016467">
    <property type="entry name" value="DNA_recomb/repair_RecA-like"/>
</dbReference>
<dbReference type="GO" id="GO:0070192">
    <property type="term" value="P:chromosome organization involved in meiotic cell cycle"/>
    <property type="evidence" value="ECO:0007669"/>
    <property type="project" value="TreeGrafter"/>
</dbReference>
<evidence type="ECO:0000256" key="6">
    <source>
        <dbReference type="ARBA" id="ARBA00023242"/>
    </source>
</evidence>
<dbReference type="FunFam" id="3.40.50.300:FF:000239">
    <property type="entry name" value="Meiotic recombination protein DMC1"/>
    <property type="match status" value="1"/>
</dbReference>